<dbReference type="GO" id="GO:0071013">
    <property type="term" value="C:catalytic step 2 spliceosome"/>
    <property type="evidence" value="ECO:0007669"/>
    <property type="project" value="TreeGrafter"/>
</dbReference>
<dbReference type="PANTHER" id="PTHR11246">
    <property type="entry name" value="PRE-MRNA SPLICING FACTOR"/>
    <property type="match status" value="1"/>
</dbReference>
<dbReference type="PANTHER" id="PTHR11246:SF1">
    <property type="entry name" value="PRE-MRNA-PROCESSING FACTOR 6"/>
    <property type="match status" value="1"/>
</dbReference>
<evidence type="ECO:0000313" key="7">
    <source>
        <dbReference type="Proteomes" id="UP000002037"/>
    </source>
</evidence>
<gene>
    <name evidence="6" type="ORF">CTRG_03547</name>
</gene>
<organism evidence="6 7">
    <name type="scientific">Candida tropicalis (strain ATCC MYA-3404 / T1)</name>
    <name type="common">Yeast</name>
    <dbReference type="NCBI Taxonomy" id="294747"/>
    <lineage>
        <taxon>Eukaryota</taxon>
        <taxon>Fungi</taxon>
        <taxon>Dikarya</taxon>
        <taxon>Ascomycota</taxon>
        <taxon>Saccharomycotina</taxon>
        <taxon>Pichiomycetes</taxon>
        <taxon>Debaryomycetaceae</taxon>
        <taxon>Candida/Lodderomyces clade</taxon>
        <taxon>Candida</taxon>
    </lineage>
</organism>
<reference evidence="6 7" key="1">
    <citation type="journal article" date="2009" name="Nature">
        <title>Evolution of pathogenicity and sexual reproduction in eight Candida genomes.</title>
        <authorList>
            <person name="Butler G."/>
            <person name="Rasmussen M.D."/>
            <person name="Lin M.F."/>
            <person name="Santos M.A."/>
            <person name="Sakthikumar S."/>
            <person name="Munro C.A."/>
            <person name="Rheinbay E."/>
            <person name="Grabherr M."/>
            <person name="Forche A."/>
            <person name="Reedy J.L."/>
            <person name="Agrafioti I."/>
            <person name="Arnaud M.B."/>
            <person name="Bates S."/>
            <person name="Brown A.J."/>
            <person name="Brunke S."/>
            <person name="Costanzo M.C."/>
            <person name="Fitzpatrick D.A."/>
            <person name="de Groot P.W."/>
            <person name="Harris D."/>
            <person name="Hoyer L.L."/>
            <person name="Hube B."/>
            <person name="Klis F.M."/>
            <person name="Kodira C."/>
            <person name="Lennard N."/>
            <person name="Logue M.E."/>
            <person name="Martin R."/>
            <person name="Neiman A.M."/>
            <person name="Nikolaou E."/>
            <person name="Quail M.A."/>
            <person name="Quinn J."/>
            <person name="Santos M.C."/>
            <person name="Schmitzberger F.F."/>
            <person name="Sherlock G."/>
            <person name="Shah P."/>
            <person name="Silverstein K.A."/>
            <person name="Skrzypek M.S."/>
            <person name="Soll D."/>
            <person name="Staggs R."/>
            <person name="Stansfield I."/>
            <person name="Stumpf M.P."/>
            <person name="Sudbery P.E."/>
            <person name="Srikantha T."/>
            <person name="Zeng Q."/>
            <person name="Berman J."/>
            <person name="Berriman M."/>
            <person name="Heitman J."/>
            <person name="Gow N.A."/>
            <person name="Lorenz M.C."/>
            <person name="Birren B.W."/>
            <person name="Kellis M."/>
            <person name="Cuomo C.A."/>
        </authorList>
    </citation>
    <scope>NUCLEOTIDE SEQUENCE [LARGE SCALE GENOMIC DNA]</scope>
    <source>
        <strain evidence="7">ATCC MYA-3404 / T1</strain>
    </source>
</reference>
<evidence type="ECO:0000256" key="3">
    <source>
        <dbReference type="ARBA" id="ARBA00023242"/>
    </source>
</evidence>
<dbReference type="RefSeq" id="XP_002549250.1">
    <property type="nucleotide sequence ID" value="XM_002549204.1"/>
</dbReference>
<evidence type="ECO:0000256" key="1">
    <source>
        <dbReference type="ARBA" id="ARBA00004123"/>
    </source>
</evidence>
<keyword evidence="2" id="KW-0677">Repeat</keyword>
<dbReference type="InterPro" id="IPR045075">
    <property type="entry name" value="Syf1-like"/>
</dbReference>
<dbReference type="OrthoDB" id="440128at2759"/>
<dbReference type="HOGENOM" id="CLU_007010_0_0_1"/>
<sequence length="882" mass="101692">MERKSFLDQEAPAGYIAGSARGAVGFRLNSNPDSFSRGVAVVSKEEEEDENDGNGKLEGVIDNGILSESRRDDEDEEADRIYEEIEKKIIARKSQSKVKTPPAPTETNNNKPQFSDLKRQLANLTEDDWLNLPEPGDMTRRNKRMRLLEQQQQRMYSAPDTLIAGTNSALSNGSTNFKSLSESRDKFLSLQLDNLRPTKDTTTDTQLQEAILNMSGAEQDAKYADLQKSRTILSSLRKTEPYKPSSWIQSARLEEQNKNYKLAKNYILEGCKKCPKNDEIWLENIRLNESDLKLCKQLVSTALGYVPKSERLWIKAMDLEIEPFNKRKVVMKSLENLPNNSRLWKLLIDLETEQDIVKKLLGKAIEMCPLVWDFWLGLINLSNYEESKKLLNQARKKLVGDPNVWIAACKLEEREQDVELTKLIKLMDKAMKESASRNITKDEWYDYAIEAEKEDFKNTSKAIVSSYLNANKAIISDTVLLEDVDKMFTKGNVIIGRSILDYIIDSQPNDVSNWRKLISSIKKFNDLDVLFTYYKKAIDLNPKVSLFYLMFAKDKWQLGNDIPEARSILNKAAKSIPNDLSIKFAIIKLDVKSGQLEIAKSYIKSIIDDSPLESEKFWYKYIHILRCLKSSDVLEVSQKALNLFPDCWKLYLQNIQILQDMNELKQAREVASLSVKRCNEIPELWIKLSEIDQQLGITIRARAVIDQAMLQNSESPELWCFKIQFEKKNNNLVSARNISNKSLKKFPNNANLWIEYLWLLPKMSQRKTAFLDALKATDNSSSILMIIGVFFWYDGKYNKCKNWFERSLQSDNTNGDAWGWMYNYLKKFGTKEELLKFVKDYELNYDGINKGKIFNTINKSISHFDKSPEEILKITADCLLDK</sequence>
<comment type="subcellular location">
    <subcellularLocation>
        <location evidence="1">Nucleus</location>
    </subcellularLocation>
</comment>
<name>C5MBV5_CANTT</name>
<dbReference type="GO" id="GO:0046540">
    <property type="term" value="C:U4/U6 x U5 tri-snRNP complex"/>
    <property type="evidence" value="ECO:0007669"/>
    <property type="project" value="EnsemblFungi"/>
</dbReference>
<keyword evidence="3" id="KW-0539">Nucleus</keyword>
<dbReference type="SUPFAM" id="SSF48452">
    <property type="entry name" value="TPR-like"/>
    <property type="match status" value="3"/>
</dbReference>
<proteinExistence type="predicted"/>
<protein>
    <recommendedName>
        <fullName evidence="5">PRP1 splicing factor N-terminal domain-containing protein</fullName>
    </recommendedName>
</protein>
<evidence type="ECO:0000313" key="6">
    <source>
        <dbReference type="EMBL" id="EER33122.1"/>
    </source>
</evidence>
<dbReference type="Proteomes" id="UP000002037">
    <property type="component" value="Unassembled WGS sequence"/>
</dbReference>
<dbReference type="InterPro" id="IPR011990">
    <property type="entry name" value="TPR-like_helical_dom_sf"/>
</dbReference>
<evidence type="ECO:0000256" key="2">
    <source>
        <dbReference type="ARBA" id="ARBA00022737"/>
    </source>
</evidence>
<keyword evidence="7" id="KW-1185">Reference proteome</keyword>
<dbReference type="Pfam" id="PF06424">
    <property type="entry name" value="PRP1_N"/>
    <property type="match status" value="1"/>
</dbReference>
<feature type="domain" description="PRP1 splicing factor N-terminal" evidence="5">
    <location>
        <begin position="11"/>
        <end position="141"/>
    </location>
</feature>
<dbReference type="VEuPathDB" id="FungiDB:CTRG_03547"/>
<accession>C5MBV5</accession>
<dbReference type="InterPro" id="IPR003107">
    <property type="entry name" value="HAT"/>
</dbReference>
<evidence type="ECO:0000256" key="4">
    <source>
        <dbReference type="SAM" id="MobiDB-lite"/>
    </source>
</evidence>
<dbReference type="SMART" id="SM00386">
    <property type="entry name" value="HAT"/>
    <property type="match status" value="9"/>
</dbReference>
<dbReference type="KEGG" id="ctp:CTRG_03547"/>
<evidence type="ECO:0000259" key="5">
    <source>
        <dbReference type="Pfam" id="PF06424"/>
    </source>
</evidence>
<dbReference type="AlphaFoldDB" id="C5MBV5"/>
<dbReference type="GO" id="GO:0000244">
    <property type="term" value="P:spliceosomal tri-snRNP complex assembly"/>
    <property type="evidence" value="ECO:0007669"/>
    <property type="project" value="TreeGrafter"/>
</dbReference>
<dbReference type="EMBL" id="GG692398">
    <property type="protein sequence ID" value="EER33122.1"/>
    <property type="molecule type" value="Genomic_DNA"/>
</dbReference>
<dbReference type="GeneID" id="8297402"/>
<feature type="region of interest" description="Disordered" evidence="4">
    <location>
        <begin position="92"/>
        <end position="113"/>
    </location>
</feature>
<dbReference type="GO" id="GO:0071001">
    <property type="term" value="C:U4/U6 snRNP"/>
    <property type="evidence" value="ECO:0007669"/>
    <property type="project" value="EnsemblFungi"/>
</dbReference>
<dbReference type="eggNOG" id="KOG0495">
    <property type="taxonomic scope" value="Eukaryota"/>
</dbReference>
<feature type="region of interest" description="Disordered" evidence="4">
    <location>
        <begin position="41"/>
        <end position="77"/>
    </location>
</feature>
<dbReference type="Gene3D" id="1.25.40.10">
    <property type="entry name" value="Tetratricopeptide repeat domain"/>
    <property type="match status" value="4"/>
</dbReference>
<dbReference type="STRING" id="294747.C5MBV5"/>
<dbReference type="InterPro" id="IPR010491">
    <property type="entry name" value="PRP1_N"/>
</dbReference>